<gene>
    <name evidence="2" type="ORF">GYMLUDRAFT_410396</name>
</gene>
<evidence type="ECO:0000313" key="2">
    <source>
        <dbReference type="EMBL" id="KIK50977.1"/>
    </source>
</evidence>
<keyword evidence="3" id="KW-1185">Reference proteome</keyword>
<sequence>MEIRLFIMVQVAYTVLGPIGQLRDYFFVASQQEGSPGERVDIMRRFDQKEDRDAFESLLQKTGFAPFSIQPIWSISVHGAPCLAVSSAPVYTLQEMMGGQFPSLAVQDNVIITFFQQNHFGYPGKWESEGLWKGLGKYKDLRLFDLDGNFVIDPEGLIHKRLLYDEFKEFKKYGDVLFYQKAKKFRRYRFRYEDKDKQIQWAMGHIKSNKLRVSSSSPMFPGNQSPLTALQIPPSHSQ</sequence>
<name>A0A0D0C099_9AGAR</name>
<dbReference type="Proteomes" id="UP000053593">
    <property type="component" value="Unassembled WGS sequence"/>
</dbReference>
<dbReference type="OrthoDB" id="429813at2759"/>
<evidence type="ECO:0000313" key="3">
    <source>
        <dbReference type="Proteomes" id="UP000053593"/>
    </source>
</evidence>
<organism evidence="2 3">
    <name type="scientific">Collybiopsis luxurians FD-317 M1</name>
    <dbReference type="NCBI Taxonomy" id="944289"/>
    <lineage>
        <taxon>Eukaryota</taxon>
        <taxon>Fungi</taxon>
        <taxon>Dikarya</taxon>
        <taxon>Basidiomycota</taxon>
        <taxon>Agaricomycotina</taxon>
        <taxon>Agaricomycetes</taxon>
        <taxon>Agaricomycetidae</taxon>
        <taxon>Agaricales</taxon>
        <taxon>Marasmiineae</taxon>
        <taxon>Omphalotaceae</taxon>
        <taxon>Collybiopsis</taxon>
        <taxon>Collybiopsis luxurians</taxon>
    </lineage>
</organism>
<dbReference type="AlphaFoldDB" id="A0A0D0C099"/>
<dbReference type="HOGENOM" id="CLU_084260_0_0_1"/>
<feature type="region of interest" description="Disordered" evidence="1">
    <location>
        <begin position="214"/>
        <end position="238"/>
    </location>
</feature>
<accession>A0A0D0C099</accession>
<protein>
    <submittedName>
        <fullName evidence="2">Uncharacterized protein</fullName>
    </submittedName>
</protein>
<evidence type="ECO:0000256" key="1">
    <source>
        <dbReference type="SAM" id="MobiDB-lite"/>
    </source>
</evidence>
<reference evidence="2 3" key="1">
    <citation type="submission" date="2014-04" db="EMBL/GenBank/DDBJ databases">
        <title>Evolutionary Origins and Diversification of the Mycorrhizal Mutualists.</title>
        <authorList>
            <consortium name="DOE Joint Genome Institute"/>
            <consortium name="Mycorrhizal Genomics Consortium"/>
            <person name="Kohler A."/>
            <person name="Kuo A."/>
            <person name="Nagy L.G."/>
            <person name="Floudas D."/>
            <person name="Copeland A."/>
            <person name="Barry K.W."/>
            <person name="Cichocki N."/>
            <person name="Veneault-Fourrey C."/>
            <person name="LaButti K."/>
            <person name="Lindquist E.A."/>
            <person name="Lipzen A."/>
            <person name="Lundell T."/>
            <person name="Morin E."/>
            <person name="Murat C."/>
            <person name="Riley R."/>
            <person name="Ohm R."/>
            <person name="Sun H."/>
            <person name="Tunlid A."/>
            <person name="Henrissat B."/>
            <person name="Grigoriev I.V."/>
            <person name="Hibbett D.S."/>
            <person name="Martin F."/>
        </authorList>
    </citation>
    <scope>NUCLEOTIDE SEQUENCE [LARGE SCALE GENOMIC DNA]</scope>
    <source>
        <strain evidence="2 3">FD-317 M1</strain>
    </source>
</reference>
<dbReference type="EMBL" id="KN834877">
    <property type="protein sequence ID" value="KIK50977.1"/>
    <property type="molecule type" value="Genomic_DNA"/>
</dbReference>
<proteinExistence type="predicted"/>